<name>A0ACC2XN24_9TREE</name>
<dbReference type="EMBL" id="JASBWV010000009">
    <property type="protein sequence ID" value="KAJ9124662.1"/>
    <property type="molecule type" value="Genomic_DNA"/>
</dbReference>
<gene>
    <name evidence="1" type="ORF">QFC24_003029</name>
</gene>
<proteinExistence type="predicted"/>
<protein>
    <submittedName>
        <fullName evidence="1">Uncharacterized protein</fullName>
    </submittedName>
</protein>
<keyword evidence="2" id="KW-1185">Reference proteome</keyword>
<comment type="caution">
    <text evidence="1">The sequence shown here is derived from an EMBL/GenBank/DDBJ whole genome shotgun (WGS) entry which is preliminary data.</text>
</comment>
<dbReference type="Proteomes" id="UP001234202">
    <property type="component" value="Unassembled WGS sequence"/>
</dbReference>
<organism evidence="1 2">
    <name type="scientific">Naganishia onofrii</name>
    <dbReference type="NCBI Taxonomy" id="1851511"/>
    <lineage>
        <taxon>Eukaryota</taxon>
        <taxon>Fungi</taxon>
        <taxon>Dikarya</taxon>
        <taxon>Basidiomycota</taxon>
        <taxon>Agaricomycotina</taxon>
        <taxon>Tremellomycetes</taxon>
        <taxon>Filobasidiales</taxon>
        <taxon>Filobasidiaceae</taxon>
        <taxon>Naganishia</taxon>
    </lineage>
</organism>
<sequence>MQSAEEIGVASVSLAPSSVSPEPPSAHLLIGSSSFPSFVWKTFESTPLWFVAIARHWLVSLPQAIMPNSPPRHRSGNAVSLAMKRESSLESDVSESRTRVTKKLKITVPNANTRVARVYISRNDIRSESVKPVSPGSTSTPLSKAFRGKGHFQSSSGVSPFNASHRCSSSPASDEVALSGDEADDEIDTQSERSRCSSRAPDVDNESDVMTEVDEDEDDTRNVEMSIVQYVPLSSPPLSSLPATPTSFPSLRSFPRFGAALAAQAGPAAQALHLVEIEDMLLTPRQGAPWVNSSSSSSENSSDDRELGTSSQGRKRKRKAAMIREDSVSGIEEAMPLVSTSSSAEEPVARRLFRGGQGIRRVGKSLIATPPLHRNRTLLETGSDIEMGSLQGSKGLEGSETDTDMKDVEIHTQLSPDLILYVDEEPFMTLDQFTAYRSSRINAVNDPRLRHHELVDKSPLRGQNIQIYLSKLGYTLPIPLGRAVARHKRSLGKPPPRQHKPITRLTGNLREDLLVRLFAKYRREVIKGYNKYMSMSIEEAAQVLANWRGIHLVSGFGKLQNKGNDLVVAGETSVAASAVAPVNSTSTVVAVKTFARTYADRLEPYEAVYPEAAARYTRALLSMINDRFPAWDRWWSDERRYALHRSQWGLYDAETARIEREAREVQDTVARKRHARARNERMERLGFGGAALREGMETRMDRDEAELIERTVLEARIQQFRTLVNAPPIAAPRPTSTVDTPSDVSEQVAVVPASPPPSYNGSPPASPTSPTTSRSTWSTPRTIVSVAANLISHVSESPPRLPSYQPSTYRRGISPPPPPPFNARTDAMPVPTLPCALEHPVSDSFVARRIELSESADESDYVRLPGGFSRRHRAERVSRQLAPLFVTRSETVPAPILAIARPAAQVVGTLADDVDGDDGDQEEVEELDDLLEEVEEEDVEEQEQGDRGRERVRSGCVLM</sequence>
<evidence type="ECO:0000313" key="2">
    <source>
        <dbReference type="Proteomes" id="UP001234202"/>
    </source>
</evidence>
<accession>A0ACC2XN24</accession>
<evidence type="ECO:0000313" key="1">
    <source>
        <dbReference type="EMBL" id="KAJ9124662.1"/>
    </source>
</evidence>
<reference evidence="1" key="1">
    <citation type="submission" date="2023-04" db="EMBL/GenBank/DDBJ databases">
        <title>Draft Genome sequencing of Naganishia species isolated from polar environments using Oxford Nanopore Technology.</title>
        <authorList>
            <person name="Leo P."/>
            <person name="Venkateswaran K."/>
        </authorList>
    </citation>
    <scope>NUCLEOTIDE SEQUENCE</scope>
    <source>
        <strain evidence="1">DBVPG 5303</strain>
    </source>
</reference>